<dbReference type="Proteomes" id="UP000198211">
    <property type="component" value="Unassembled WGS sequence"/>
</dbReference>
<feature type="compositionally biased region" description="Polar residues" evidence="1">
    <location>
        <begin position="165"/>
        <end position="175"/>
    </location>
</feature>
<keyword evidence="3" id="KW-1185">Reference proteome</keyword>
<gene>
    <name evidence="2" type="ORF">PHMEG_000178</name>
</gene>
<reference evidence="3" key="1">
    <citation type="submission" date="2017-03" db="EMBL/GenBank/DDBJ databases">
        <title>Phytopthora megakarya and P. palmivora, two closely related causual agents of cacao black pod achieved similar genome size and gene model numbers by different mechanisms.</title>
        <authorList>
            <person name="Ali S."/>
            <person name="Shao J."/>
            <person name="Larry D.J."/>
            <person name="Kronmiller B."/>
            <person name="Shen D."/>
            <person name="Strem M.D."/>
            <person name="Melnick R.L."/>
            <person name="Guiltinan M.J."/>
            <person name="Tyler B.M."/>
            <person name="Meinhardt L.W."/>
            <person name="Bailey B.A."/>
        </authorList>
    </citation>
    <scope>NUCLEOTIDE SEQUENCE [LARGE SCALE GENOMIC DNA]</scope>
    <source>
        <strain evidence="3">zdho120</strain>
    </source>
</reference>
<dbReference type="OrthoDB" id="122624at2759"/>
<feature type="compositionally biased region" description="Basic residues" evidence="1">
    <location>
        <begin position="151"/>
        <end position="164"/>
    </location>
</feature>
<dbReference type="AlphaFoldDB" id="A0A225X671"/>
<evidence type="ECO:0000256" key="1">
    <source>
        <dbReference type="SAM" id="MobiDB-lite"/>
    </source>
</evidence>
<sequence>MHRPILNVARCMVFSSRLPLYFGGDAVEHAAFVLNRSSCRSNTNRRSPIEILTGTVPILSHIVIFGPTNDETKGFKVYLPKNQVVITTKDINKVEPLINKQNEQLQAQLEREDPELKETIEARKEVTKVKEQSTVMNELQKPTVAKEGKKATKNKKRKKIRRRAPTTQPRTGLQK</sequence>
<comment type="caution">
    <text evidence="2">The sequence shown here is derived from an EMBL/GenBank/DDBJ whole genome shotgun (WGS) entry which is preliminary data.</text>
</comment>
<accession>A0A225X671</accession>
<protein>
    <submittedName>
        <fullName evidence="2">Uncharacterized protein</fullName>
    </submittedName>
</protein>
<feature type="region of interest" description="Disordered" evidence="1">
    <location>
        <begin position="127"/>
        <end position="175"/>
    </location>
</feature>
<evidence type="ECO:0000313" key="2">
    <source>
        <dbReference type="EMBL" id="OWZ24740.1"/>
    </source>
</evidence>
<organism evidence="2 3">
    <name type="scientific">Phytophthora megakarya</name>
    <dbReference type="NCBI Taxonomy" id="4795"/>
    <lineage>
        <taxon>Eukaryota</taxon>
        <taxon>Sar</taxon>
        <taxon>Stramenopiles</taxon>
        <taxon>Oomycota</taxon>
        <taxon>Peronosporomycetes</taxon>
        <taxon>Peronosporales</taxon>
        <taxon>Peronosporaceae</taxon>
        <taxon>Phytophthora</taxon>
    </lineage>
</organism>
<evidence type="ECO:0000313" key="3">
    <source>
        <dbReference type="Proteomes" id="UP000198211"/>
    </source>
</evidence>
<name>A0A225X671_9STRA</name>
<dbReference type="EMBL" id="NBNE01000004">
    <property type="protein sequence ID" value="OWZ24740.1"/>
    <property type="molecule type" value="Genomic_DNA"/>
</dbReference>
<proteinExistence type="predicted"/>